<sequence>MCRGDLVLFSFTLWPFDLPPLLLSGTVCGGGKKPKLDCLVCRGHFTFDFAFVFTLLPLCFSCCIYFSLCFCFSHCIFALLFYFRFDFMRFGFCLSAGLGGPPPSFRMELASPAAVKTPCLCMELALEL</sequence>
<dbReference type="Proteomes" id="UP000234585">
    <property type="component" value="Unassembled WGS sequence"/>
</dbReference>
<protein>
    <submittedName>
        <fullName evidence="2">Uncharacterized protein</fullName>
    </submittedName>
</protein>
<proteinExistence type="predicted"/>
<evidence type="ECO:0000256" key="1">
    <source>
        <dbReference type="SAM" id="Phobius"/>
    </source>
</evidence>
<reference evidence="2 3" key="1">
    <citation type="submission" date="2017-12" db="EMBL/GenBank/DDBJ databases">
        <authorList>
            <consortium name="DOE Joint Genome Institute"/>
            <person name="Haridas S."/>
            <person name="Kjaerbolling I."/>
            <person name="Vesth T.C."/>
            <person name="Frisvad J.C."/>
            <person name="Nybo J.L."/>
            <person name="Theobald S."/>
            <person name="Kuo A."/>
            <person name="Bowyer P."/>
            <person name="Matsuda Y."/>
            <person name="Mondo S."/>
            <person name="Lyhne E.K."/>
            <person name="Kogle M.E."/>
            <person name="Clum A."/>
            <person name="Lipzen A."/>
            <person name="Salamov A."/>
            <person name="Ngan C.Y."/>
            <person name="Daum C."/>
            <person name="Chiniquy J."/>
            <person name="Barry K."/>
            <person name="LaButti K."/>
            <person name="Simmons B.A."/>
            <person name="Magnuson J.K."/>
            <person name="Mortensen U.H."/>
            <person name="Larsen T.O."/>
            <person name="Grigoriev I.V."/>
            <person name="Baker S.E."/>
            <person name="Andersen M.R."/>
            <person name="Nordberg H.P."/>
            <person name="Cantor M.N."/>
            <person name="Hua S.X."/>
        </authorList>
    </citation>
    <scope>NUCLEOTIDE SEQUENCE [LARGE SCALE GENOMIC DNA]</scope>
    <source>
        <strain evidence="2 3">CBS 102.13</strain>
    </source>
</reference>
<accession>A0A2I2FCU9</accession>
<evidence type="ECO:0000313" key="3">
    <source>
        <dbReference type="Proteomes" id="UP000234585"/>
    </source>
</evidence>
<dbReference type="RefSeq" id="XP_024672464.1">
    <property type="nucleotide sequence ID" value="XM_024818511.1"/>
</dbReference>
<keyword evidence="1" id="KW-0472">Membrane</keyword>
<feature type="transmembrane region" description="Helical" evidence="1">
    <location>
        <begin position="49"/>
        <end position="82"/>
    </location>
</feature>
<dbReference type="AlphaFoldDB" id="A0A2I2FCU9"/>
<keyword evidence="1" id="KW-1133">Transmembrane helix</keyword>
<keyword evidence="3" id="KW-1185">Reference proteome</keyword>
<keyword evidence="1" id="KW-0812">Transmembrane</keyword>
<dbReference type="EMBL" id="KZ559135">
    <property type="protein sequence ID" value="PLB38452.1"/>
    <property type="molecule type" value="Genomic_DNA"/>
</dbReference>
<dbReference type="GeneID" id="36525671"/>
<name>A0A2I2FCU9_ASPCN</name>
<organism evidence="2 3">
    <name type="scientific">Aspergillus candidus</name>
    <dbReference type="NCBI Taxonomy" id="41067"/>
    <lineage>
        <taxon>Eukaryota</taxon>
        <taxon>Fungi</taxon>
        <taxon>Dikarya</taxon>
        <taxon>Ascomycota</taxon>
        <taxon>Pezizomycotina</taxon>
        <taxon>Eurotiomycetes</taxon>
        <taxon>Eurotiomycetidae</taxon>
        <taxon>Eurotiales</taxon>
        <taxon>Aspergillaceae</taxon>
        <taxon>Aspergillus</taxon>
        <taxon>Aspergillus subgen. Circumdati</taxon>
    </lineage>
</organism>
<evidence type="ECO:0000313" key="2">
    <source>
        <dbReference type="EMBL" id="PLB38452.1"/>
    </source>
</evidence>
<gene>
    <name evidence="2" type="ORF">BDW47DRAFT_22905</name>
</gene>